<dbReference type="AlphaFoldDB" id="A0A0C9UY36"/>
<keyword evidence="2" id="KW-1185">Reference proteome</keyword>
<feature type="non-terminal residue" evidence="1">
    <location>
        <position position="187"/>
    </location>
</feature>
<reference evidence="1 2" key="1">
    <citation type="submission" date="2014-06" db="EMBL/GenBank/DDBJ databases">
        <title>Evolutionary Origins and Diversification of the Mycorrhizal Mutualists.</title>
        <authorList>
            <consortium name="DOE Joint Genome Institute"/>
            <consortium name="Mycorrhizal Genomics Consortium"/>
            <person name="Kohler A."/>
            <person name="Kuo A."/>
            <person name="Nagy L.G."/>
            <person name="Floudas D."/>
            <person name="Copeland A."/>
            <person name="Barry K.W."/>
            <person name="Cichocki N."/>
            <person name="Veneault-Fourrey C."/>
            <person name="LaButti K."/>
            <person name="Lindquist E.A."/>
            <person name="Lipzen A."/>
            <person name="Lundell T."/>
            <person name="Morin E."/>
            <person name="Murat C."/>
            <person name="Riley R."/>
            <person name="Ohm R."/>
            <person name="Sun H."/>
            <person name="Tunlid A."/>
            <person name="Henrissat B."/>
            <person name="Grigoriev I.V."/>
            <person name="Hibbett D.S."/>
            <person name="Martin F."/>
        </authorList>
    </citation>
    <scope>NUCLEOTIDE SEQUENCE [LARGE SCALE GENOMIC DNA]</scope>
    <source>
        <strain evidence="1 2">SS14</strain>
    </source>
</reference>
<dbReference type="Proteomes" id="UP000054279">
    <property type="component" value="Unassembled WGS sequence"/>
</dbReference>
<proteinExistence type="predicted"/>
<gene>
    <name evidence="1" type="ORF">M422DRAFT_84157</name>
</gene>
<name>A0A0C9UY36_SPHS4</name>
<evidence type="ECO:0000313" key="2">
    <source>
        <dbReference type="Proteomes" id="UP000054279"/>
    </source>
</evidence>
<dbReference type="OrthoDB" id="3269001at2759"/>
<sequence length="187" mass="21976">MVCLNLPPELRYKLENMLLVAIVPGPKAPSLTQLNHFLRPLMTQLRTFFHRGYFFSWTPSREQGRLSRGAFIPLVADLHAIRQVGAFGSYSSRHFCTFCGLFVQDIEEINPDYWPRLRTCAQHRQYATEWLNAESQDKRNHLFELNGIRWSELLTLDYWDPCAFTLYDVMHGWYLNVADDYVRDILG</sequence>
<organism evidence="1 2">
    <name type="scientific">Sphaerobolus stellatus (strain SS14)</name>
    <dbReference type="NCBI Taxonomy" id="990650"/>
    <lineage>
        <taxon>Eukaryota</taxon>
        <taxon>Fungi</taxon>
        <taxon>Dikarya</taxon>
        <taxon>Basidiomycota</taxon>
        <taxon>Agaricomycotina</taxon>
        <taxon>Agaricomycetes</taxon>
        <taxon>Phallomycetidae</taxon>
        <taxon>Geastrales</taxon>
        <taxon>Sphaerobolaceae</taxon>
        <taxon>Sphaerobolus</taxon>
    </lineage>
</organism>
<protein>
    <submittedName>
        <fullName evidence="1">Uncharacterized protein</fullName>
    </submittedName>
</protein>
<accession>A0A0C9UY36</accession>
<dbReference type="HOGENOM" id="CLU_078867_1_0_1"/>
<evidence type="ECO:0000313" key="1">
    <source>
        <dbReference type="EMBL" id="KIJ39804.1"/>
    </source>
</evidence>
<dbReference type="EMBL" id="KN837149">
    <property type="protein sequence ID" value="KIJ39804.1"/>
    <property type="molecule type" value="Genomic_DNA"/>
</dbReference>
<dbReference type="PANTHER" id="PTHR46579">
    <property type="entry name" value="F5/8 TYPE C DOMAIN-CONTAINING PROTEIN-RELATED"/>
    <property type="match status" value="1"/>
</dbReference>
<dbReference type="PANTHER" id="PTHR46579:SF2">
    <property type="entry name" value="C2H2-TYPE DOMAIN-CONTAINING PROTEIN"/>
    <property type="match status" value="1"/>
</dbReference>